<reference evidence="2" key="2">
    <citation type="submission" date="2020-11" db="EMBL/GenBank/DDBJ databases">
        <authorList>
            <person name="McCartney M.A."/>
            <person name="Auch B."/>
            <person name="Kono T."/>
            <person name="Mallez S."/>
            <person name="Becker A."/>
            <person name="Gohl D.M."/>
            <person name="Silverstein K.A.T."/>
            <person name="Koren S."/>
            <person name="Bechman K.B."/>
            <person name="Herman A."/>
            <person name="Abrahante J.E."/>
            <person name="Garbe J."/>
        </authorList>
    </citation>
    <scope>NUCLEOTIDE SEQUENCE</scope>
    <source>
        <strain evidence="2">Duluth1</strain>
        <tissue evidence="2">Whole animal</tissue>
    </source>
</reference>
<dbReference type="EMBL" id="JAIWYP010000003">
    <property type="protein sequence ID" value="KAH3857784.1"/>
    <property type="molecule type" value="Genomic_DNA"/>
</dbReference>
<evidence type="ECO:0000256" key="1">
    <source>
        <dbReference type="SAM" id="MobiDB-lite"/>
    </source>
</evidence>
<proteinExistence type="predicted"/>
<accession>A0A9D4LHC0</accession>
<comment type="caution">
    <text evidence="2">The sequence shown here is derived from an EMBL/GenBank/DDBJ whole genome shotgun (WGS) entry which is preliminary data.</text>
</comment>
<name>A0A9D4LHC0_DREPO</name>
<protein>
    <submittedName>
        <fullName evidence="2">Uncharacterized protein</fullName>
    </submittedName>
</protein>
<feature type="region of interest" description="Disordered" evidence="1">
    <location>
        <begin position="1"/>
        <end position="25"/>
    </location>
</feature>
<evidence type="ECO:0000313" key="3">
    <source>
        <dbReference type="Proteomes" id="UP000828390"/>
    </source>
</evidence>
<dbReference type="Proteomes" id="UP000828390">
    <property type="component" value="Unassembled WGS sequence"/>
</dbReference>
<reference evidence="2" key="1">
    <citation type="journal article" date="2019" name="bioRxiv">
        <title>The Genome of the Zebra Mussel, Dreissena polymorpha: A Resource for Invasive Species Research.</title>
        <authorList>
            <person name="McCartney M.A."/>
            <person name="Auch B."/>
            <person name="Kono T."/>
            <person name="Mallez S."/>
            <person name="Zhang Y."/>
            <person name="Obille A."/>
            <person name="Becker A."/>
            <person name="Abrahante J.E."/>
            <person name="Garbe J."/>
            <person name="Badalamenti J.P."/>
            <person name="Herman A."/>
            <person name="Mangelson H."/>
            <person name="Liachko I."/>
            <person name="Sullivan S."/>
            <person name="Sone E.D."/>
            <person name="Koren S."/>
            <person name="Silverstein K.A.T."/>
            <person name="Beckman K.B."/>
            <person name="Gohl D.M."/>
        </authorList>
    </citation>
    <scope>NUCLEOTIDE SEQUENCE</scope>
    <source>
        <strain evidence="2">Duluth1</strain>
        <tissue evidence="2">Whole animal</tissue>
    </source>
</reference>
<gene>
    <name evidence="2" type="ORF">DPMN_100399</name>
</gene>
<evidence type="ECO:0000313" key="2">
    <source>
        <dbReference type="EMBL" id="KAH3857784.1"/>
    </source>
</evidence>
<keyword evidence="3" id="KW-1185">Reference proteome</keyword>
<sequence length="53" mass="6120">MTVSTERSKTMMNSTNNTSKDIANNDEKLKEVTSFNYFSNPIKGSYRYRCDSN</sequence>
<feature type="compositionally biased region" description="Polar residues" evidence="1">
    <location>
        <begin position="1"/>
        <end position="22"/>
    </location>
</feature>
<dbReference type="AlphaFoldDB" id="A0A9D4LHC0"/>
<organism evidence="2 3">
    <name type="scientific">Dreissena polymorpha</name>
    <name type="common">Zebra mussel</name>
    <name type="synonym">Mytilus polymorpha</name>
    <dbReference type="NCBI Taxonomy" id="45954"/>
    <lineage>
        <taxon>Eukaryota</taxon>
        <taxon>Metazoa</taxon>
        <taxon>Spiralia</taxon>
        <taxon>Lophotrochozoa</taxon>
        <taxon>Mollusca</taxon>
        <taxon>Bivalvia</taxon>
        <taxon>Autobranchia</taxon>
        <taxon>Heteroconchia</taxon>
        <taxon>Euheterodonta</taxon>
        <taxon>Imparidentia</taxon>
        <taxon>Neoheterodontei</taxon>
        <taxon>Myida</taxon>
        <taxon>Dreissenoidea</taxon>
        <taxon>Dreissenidae</taxon>
        <taxon>Dreissena</taxon>
    </lineage>
</organism>